<protein>
    <recommendedName>
        <fullName evidence="8">Nicotinamide-nucleotide adenylyltransferase</fullName>
        <ecNumber evidence="8">2.7.7.1</ecNumber>
        <ecNumber evidence="8">2.7.7.18</ecNumber>
    </recommendedName>
</protein>
<reference evidence="11" key="1">
    <citation type="submission" date="2023-06" db="EMBL/GenBank/DDBJ databases">
        <authorList>
            <consortium name="Lawrence Berkeley National Laboratory"/>
            <person name="Ahrendt S."/>
            <person name="Sahu N."/>
            <person name="Indic B."/>
            <person name="Wong-Bajracharya J."/>
            <person name="Merenyi Z."/>
            <person name="Ke H.-M."/>
            <person name="Monk M."/>
            <person name="Kocsube S."/>
            <person name="Drula E."/>
            <person name="Lipzen A."/>
            <person name="Balint B."/>
            <person name="Henrissat B."/>
            <person name="Andreopoulos B."/>
            <person name="Martin F.M."/>
            <person name="Harder C.B."/>
            <person name="Rigling D."/>
            <person name="Ford K.L."/>
            <person name="Foster G.D."/>
            <person name="Pangilinan J."/>
            <person name="Papanicolaou A."/>
            <person name="Barry K."/>
            <person name="LaButti K."/>
            <person name="Viragh M."/>
            <person name="Koriabine M."/>
            <person name="Yan M."/>
            <person name="Riley R."/>
            <person name="Champramary S."/>
            <person name="Plett K.L."/>
            <person name="Tsai I.J."/>
            <person name="Slot J."/>
            <person name="Sipos G."/>
            <person name="Plett J."/>
            <person name="Nagy L.G."/>
            <person name="Grigoriev I.V."/>
        </authorList>
    </citation>
    <scope>NUCLEOTIDE SEQUENCE</scope>
    <source>
        <strain evidence="11">HWK02</strain>
    </source>
</reference>
<dbReference type="NCBIfam" id="TIGR00482">
    <property type="entry name" value="nicotinate (nicotinamide) nucleotide adenylyltransferase"/>
    <property type="match status" value="1"/>
</dbReference>
<evidence type="ECO:0000256" key="5">
    <source>
        <dbReference type="ARBA" id="ARBA00022840"/>
    </source>
</evidence>
<sequence>MAQVQPALGFVNPPHYAFPHHRLSRVLRDPQKTPIVLVACGSFSPVTYLHLRMFEMAKDYVRQNTEFEIVGGYLSPVSDMYKKPGLLSAQHSSIPSSWLMIDSWEAVQTYQRTAVVLDHFDHEINTVLGGVQTADGEQRNVRIMLLAGSDLIGTMSEPGLDHILGRYGCLIVERAGSDMDQATDSLARWRHNIYLISQLIQNDVSSTKVRLFIRRGLSVRYLLPTPVVDYIEQHGLYQEDSASASSPTIGEKGKERDQAGGSKEICT</sequence>
<evidence type="ECO:0000313" key="11">
    <source>
        <dbReference type="EMBL" id="KAK0494758.1"/>
    </source>
</evidence>
<evidence type="ECO:0000256" key="4">
    <source>
        <dbReference type="ARBA" id="ARBA00022741"/>
    </source>
</evidence>
<keyword evidence="2 8" id="KW-0808">Transferase</keyword>
<dbReference type="PANTHER" id="PTHR12039:SF0">
    <property type="entry name" value="NICOTINAMIDE-NUCLEOTIDE ADENYLYLTRANSFERASE"/>
    <property type="match status" value="1"/>
</dbReference>
<feature type="region of interest" description="Disordered" evidence="9">
    <location>
        <begin position="241"/>
        <end position="267"/>
    </location>
</feature>
<dbReference type="EC" id="2.7.7.1" evidence="8"/>
<dbReference type="InterPro" id="IPR051182">
    <property type="entry name" value="Euk_NMN_adenylyltrnsfrase"/>
</dbReference>
<keyword evidence="4 8" id="KW-0547">Nucleotide-binding</keyword>
<dbReference type="EMBL" id="JAUEPU010000019">
    <property type="protein sequence ID" value="KAK0494758.1"/>
    <property type="molecule type" value="Genomic_DNA"/>
</dbReference>
<evidence type="ECO:0000259" key="10">
    <source>
        <dbReference type="Pfam" id="PF01467"/>
    </source>
</evidence>
<dbReference type="Proteomes" id="UP001175228">
    <property type="component" value="Unassembled WGS sequence"/>
</dbReference>
<evidence type="ECO:0000256" key="3">
    <source>
        <dbReference type="ARBA" id="ARBA00022695"/>
    </source>
</evidence>
<dbReference type="InterPro" id="IPR004821">
    <property type="entry name" value="Cyt_trans-like"/>
</dbReference>
<comment type="similarity">
    <text evidence="8">Belongs to the eukaryotic NMN adenylyltransferase family.</text>
</comment>
<feature type="domain" description="Cytidyltransferase-like" evidence="10">
    <location>
        <begin position="38"/>
        <end position="210"/>
    </location>
</feature>
<dbReference type="Gene3D" id="3.40.50.620">
    <property type="entry name" value="HUPs"/>
    <property type="match status" value="1"/>
</dbReference>
<comment type="catalytic activity">
    <reaction evidence="8">
        <text>nicotinate beta-D-ribonucleotide + ATP + H(+) = deamido-NAD(+) + diphosphate</text>
        <dbReference type="Rhea" id="RHEA:22860"/>
        <dbReference type="ChEBI" id="CHEBI:15378"/>
        <dbReference type="ChEBI" id="CHEBI:30616"/>
        <dbReference type="ChEBI" id="CHEBI:33019"/>
        <dbReference type="ChEBI" id="CHEBI:57502"/>
        <dbReference type="ChEBI" id="CHEBI:58437"/>
        <dbReference type="EC" id="2.7.7.18"/>
    </reaction>
</comment>
<comment type="catalytic activity">
    <reaction evidence="7 8">
        <text>beta-nicotinamide D-ribonucleotide + ATP + H(+) = diphosphate + NAD(+)</text>
        <dbReference type="Rhea" id="RHEA:21360"/>
        <dbReference type="ChEBI" id="CHEBI:14649"/>
        <dbReference type="ChEBI" id="CHEBI:15378"/>
        <dbReference type="ChEBI" id="CHEBI:30616"/>
        <dbReference type="ChEBI" id="CHEBI:33019"/>
        <dbReference type="ChEBI" id="CHEBI:57540"/>
        <dbReference type="EC" id="2.7.7.1"/>
    </reaction>
</comment>
<keyword evidence="1 8" id="KW-0662">Pyridine nucleotide biosynthesis</keyword>
<name>A0AA39UMW6_9AGAR</name>
<organism evidence="11 12">
    <name type="scientific">Armillaria luteobubalina</name>
    <dbReference type="NCBI Taxonomy" id="153913"/>
    <lineage>
        <taxon>Eukaryota</taxon>
        <taxon>Fungi</taxon>
        <taxon>Dikarya</taxon>
        <taxon>Basidiomycota</taxon>
        <taxon>Agaricomycotina</taxon>
        <taxon>Agaricomycetes</taxon>
        <taxon>Agaricomycetidae</taxon>
        <taxon>Agaricales</taxon>
        <taxon>Marasmiineae</taxon>
        <taxon>Physalacriaceae</taxon>
        <taxon>Armillaria</taxon>
    </lineage>
</organism>
<dbReference type="GO" id="GO:0009435">
    <property type="term" value="P:NAD+ biosynthetic process"/>
    <property type="evidence" value="ECO:0007669"/>
    <property type="project" value="InterPro"/>
</dbReference>
<dbReference type="InterPro" id="IPR014729">
    <property type="entry name" value="Rossmann-like_a/b/a_fold"/>
</dbReference>
<dbReference type="InterPro" id="IPR005248">
    <property type="entry name" value="NadD/NMNAT"/>
</dbReference>
<comment type="caution">
    <text evidence="11">The sequence shown here is derived from an EMBL/GenBank/DDBJ whole genome shotgun (WGS) entry which is preliminary data.</text>
</comment>
<gene>
    <name evidence="11" type="ORF">EDD18DRAFT_1172299</name>
</gene>
<dbReference type="SUPFAM" id="SSF52374">
    <property type="entry name" value="Nucleotidylyl transferase"/>
    <property type="match status" value="1"/>
</dbReference>
<evidence type="ECO:0000256" key="8">
    <source>
        <dbReference type="RuleBase" id="RU362021"/>
    </source>
</evidence>
<evidence type="ECO:0000256" key="2">
    <source>
        <dbReference type="ARBA" id="ARBA00022679"/>
    </source>
</evidence>
<proteinExistence type="inferred from homology"/>
<evidence type="ECO:0000256" key="9">
    <source>
        <dbReference type="SAM" id="MobiDB-lite"/>
    </source>
</evidence>
<keyword evidence="6 8" id="KW-0520">NAD</keyword>
<evidence type="ECO:0000256" key="6">
    <source>
        <dbReference type="ARBA" id="ARBA00023027"/>
    </source>
</evidence>
<keyword evidence="3 8" id="KW-0548">Nucleotidyltransferase</keyword>
<dbReference type="GO" id="GO:0000309">
    <property type="term" value="F:nicotinamide-nucleotide adenylyltransferase activity"/>
    <property type="evidence" value="ECO:0007669"/>
    <property type="project" value="UniProtKB-EC"/>
</dbReference>
<dbReference type="EC" id="2.7.7.18" evidence="8"/>
<dbReference type="GO" id="GO:0005524">
    <property type="term" value="F:ATP binding"/>
    <property type="evidence" value="ECO:0007669"/>
    <property type="project" value="UniProtKB-KW"/>
</dbReference>
<keyword evidence="5 8" id="KW-0067">ATP-binding</keyword>
<evidence type="ECO:0000313" key="12">
    <source>
        <dbReference type="Proteomes" id="UP001175228"/>
    </source>
</evidence>
<dbReference type="Pfam" id="PF01467">
    <property type="entry name" value="CTP_transf_like"/>
    <property type="match status" value="1"/>
</dbReference>
<dbReference type="GO" id="GO:0004515">
    <property type="term" value="F:nicotinate-nucleotide adenylyltransferase activity"/>
    <property type="evidence" value="ECO:0007669"/>
    <property type="project" value="UniProtKB-EC"/>
</dbReference>
<dbReference type="PANTHER" id="PTHR12039">
    <property type="entry name" value="NICOTINAMIDE MONONUCLEOTIDE ADENYLYLTRANSFERASE"/>
    <property type="match status" value="1"/>
</dbReference>
<keyword evidence="12" id="KW-1185">Reference proteome</keyword>
<accession>A0AA39UMW6</accession>
<dbReference type="AlphaFoldDB" id="A0AA39UMW6"/>
<evidence type="ECO:0000256" key="1">
    <source>
        <dbReference type="ARBA" id="ARBA00022642"/>
    </source>
</evidence>
<evidence type="ECO:0000256" key="7">
    <source>
        <dbReference type="ARBA" id="ARBA00049001"/>
    </source>
</evidence>
<comment type="pathway">
    <text evidence="8">Cofactor biosynthesis; NAD(+) biosynthesis; NAD(+) from nicotinamide D-ribonucleotide: step 1/1.</text>
</comment>